<dbReference type="RefSeq" id="WP_262683451.1">
    <property type="nucleotide sequence ID" value="NZ_JAOQIO010000016.1"/>
</dbReference>
<gene>
    <name evidence="1" type="ORF">OB236_07920</name>
</gene>
<comment type="caution">
    <text evidence="1">The sequence shown here is derived from an EMBL/GenBank/DDBJ whole genome shotgun (WGS) entry which is preliminary data.</text>
</comment>
<evidence type="ECO:0000313" key="1">
    <source>
        <dbReference type="EMBL" id="MCU6792052.1"/>
    </source>
</evidence>
<dbReference type="EMBL" id="JAOQIO010000016">
    <property type="protein sequence ID" value="MCU6792052.1"/>
    <property type="molecule type" value="Genomic_DNA"/>
</dbReference>
<dbReference type="PANTHER" id="PTHR39180">
    <property type="match status" value="1"/>
</dbReference>
<name>A0ABT2UBT8_9BACL</name>
<accession>A0ABT2UBT8</accession>
<dbReference type="PANTHER" id="PTHR39180:SF2">
    <property type="entry name" value="DUF1641 DOMAIN-CONTAINING PROTEIN"/>
    <property type="match status" value="1"/>
</dbReference>
<keyword evidence="2" id="KW-1185">Reference proteome</keyword>
<dbReference type="Pfam" id="PF07849">
    <property type="entry name" value="DUF1641"/>
    <property type="match status" value="1"/>
</dbReference>
<dbReference type="InterPro" id="IPR012440">
    <property type="entry name" value="DUF1641"/>
</dbReference>
<sequence>MAQTTAQVSEQEVSVAPATVKADVLDQLLKPEVQEALTVLVDQLPRLTEMMTLLTKTYDLANKVANDRVLIQDMVGGIQEVVKPLEEKVKGYASAAIEANDRADQSEATIGLFGMLKLLKDPELQKMLRFSQAYLDILSERKKQDHL</sequence>
<proteinExistence type="predicted"/>
<reference evidence="1 2" key="1">
    <citation type="submission" date="2022-09" db="EMBL/GenBank/DDBJ databases">
        <authorList>
            <person name="Han X.L."/>
            <person name="Wang Q."/>
            <person name="Lu T."/>
        </authorList>
    </citation>
    <scope>NUCLEOTIDE SEQUENCE [LARGE SCALE GENOMIC DNA]</scope>
    <source>
        <strain evidence="1 2">WQ 127069</strain>
    </source>
</reference>
<dbReference type="Proteomes" id="UP001652445">
    <property type="component" value="Unassembled WGS sequence"/>
</dbReference>
<evidence type="ECO:0000313" key="2">
    <source>
        <dbReference type="Proteomes" id="UP001652445"/>
    </source>
</evidence>
<organism evidence="1 2">
    <name type="scientific">Paenibacillus baimaensis</name>
    <dbReference type="NCBI Taxonomy" id="2982185"/>
    <lineage>
        <taxon>Bacteria</taxon>
        <taxon>Bacillati</taxon>
        <taxon>Bacillota</taxon>
        <taxon>Bacilli</taxon>
        <taxon>Bacillales</taxon>
        <taxon>Paenibacillaceae</taxon>
        <taxon>Paenibacillus</taxon>
    </lineage>
</organism>
<protein>
    <submittedName>
        <fullName evidence="1">DUF1641 domain-containing protein</fullName>
    </submittedName>
</protein>